<accession>A0AAV4HAI8</accession>
<dbReference type="GO" id="GO:0003677">
    <property type="term" value="F:DNA binding"/>
    <property type="evidence" value="ECO:0007669"/>
    <property type="project" value="UniProtKB-KW"/>
</dbReference>
<sequence>MYGLTAETIRQMAYISAEKHGIPNRFSEDKRMAGKDWLAGFLKRHRNLSTRTPESISLALLTGFNRVQQDVEKKKTLLILDNHSSHCSLAAVIRARDLNIQLISFPPHSYHKLQPLDITFFSSLESEFRKASQNYLRPHPLSRISQHEIAELFTPAYAWVASMDKEVNGFRICGIFPLNPKIFTDQDLAPSEVTEVDAPEPAPSAPTAPSTSATAPYTSSSAPAICGSMPVNSSPVPNTSASSPSFNAPVSSTSPLVPP</sequence>
<dbReference type="InterPro" id="IPR004875">
    <property type="entry name" value="DDE_SF_endonuclease_dom"/>
</dbReference>
<feature type="compositionally biased region" description="Polar residues" evidence="2">
    <location>
        <begin position="230"/>
        <end position="259"/>
    </location>
</feature>
<protein>
    <submittedName>
        <fullName evidence="4">Jerky protein homolog-like</fullName>
    </submittedName>
</protein>
<evidence type="ECO:0000256" key="1">
    <source>
        <dbReference type="ARBA" id="ARBA00023125"/>
    </source>
</evidence>
<dbReference type="PROSITE" id="PS51253">
    <property type="entry name" value="HTH_CENPB"/>
    <property type="match status" value="1"/>
</dbReference>
<keyword evidence="5" id="KW-1185">Reference proteome</keyword>
<feature type="region of interest" description="Disordered" evidence="2">
    <location>
        <begin position="192"/>
        <end position="259"/>
    </location>
</feature>
<dbReference type="EMBL" id="BMAT01005523">
    <property type="protein sequence ID" value="GFR94766.1"/>
    <property type="molecule type" value="Genomic_DNA"/>
</dbReference>
<evidence type="ECO:0000313" key="4">
    <source>
        <dbReference type="EMBL" id="GFR94766.1"/>
    </source>
</evidence>
<gene>
    <name evidence="4" type="ORF">ElyMa_002675700</name>
</gene>
<feature type="compositionally biased region" description="Low complexity" evidence="2">
    <location>
        <begin position="207"/>
        <end position="224"/>
    </location>
</feature>
<dbReference type="InterPro" id="IPR006600">
    <property type="entry name" value="HTH_CenpB_DNA-bd_dom"/>
</dbReference>
<comment type="caution">
    <text evidence="4">The sequence shown here is derived from an EMBL/GenBank/DDBJ whole genome shotgun (WGS) entry which is preliminary data.</text>
</comment>
<evidence type="ECO:0000259" key="3">
    <source>
        <dbReference type="PROSITE" id="PS51253"/>
    </source>
</evidence>
<evidence type="ECO:0000256" key="2">
    <source>
        <dbReference type="SAM" id="MobiDB-lite"/>
    </source>
</evidence>
<evidence type="ECO:0000313" key="5">
    <source>
        <dbReference type="Proteomes" id="UP000762676"/>
    </source>
</evidence>
<feature type="domain" description="HTH CENPB-type" evidence="3">
    <location>
        <begin position="1"/>
        <end position="51"/>
    </location>
</feature>
<dbReference type="Pfam" id="PF03184">
    <property type="entry name" value="DDE_1"/>
    <property type="match status" value="1"/>
</dbReference>
<reference evidence="4 5" key="1">
    <citation type="journal article" date="2021" name="Elife">
        <title>Chloroplast acquisition without the gene transfer in kleptoplastic sea slugs, Plakobranchus ocellatus.</title>
        <authorList>
            <person name="Maeda T."/>
            <person name="Takahashi S."/>
            <person name="Yoshida T."/>
            <person name="Shimamura S."/>
            <person name="Takaki Y."/>
            <person name="Nagai Y."/>
            <person name="Toyoda A."/>
            <person name="Suzuki Y."/>
            <person name="Arimoto A."/>
            <person name="Ishii H."/>
            <person name="Satoh N."/>
            <person name="Nishiyama T."/>
            <person name="Hasebe M."/>
            <person name="Maruyama T."/>
            <person name="Minagawa J."/>
            <person name="Obokata J."/>
            <person name="Shigenobu S."/>
        </authorList>
    </citation>
    <scope>NUCLEOTIDE SEQUENCE [LARGE SCALE GENOMIC DNA]</scope>
</reference>
<organism evidence="4 5">
    <name type="scientific">Elysia marginata</name>
    <dbReference type="NCBI Taxonomy" id="1093978"/>
    <lineage>
        <taxon>Eukaryota</taxon>
        <taxon>Metazoa</taxon>
        <taxon>Spiralia</taxon>
        <taxon>Lophotrochozoa</taxon>
        <taxon>Mollusca</taxon>
        <taxon>Gastropoda</taxon>
        <taxon>Heterobranchia</taxon>
        <taxon>Euthyneura</taxon>
        <taxon>Panpulmonata</taxon>
        <taxon>Sacoglossa</taxon>
        <taxon>Placobranchoidea</taxon>
        <taxon>Plakobranchidae</taxon>
        <taxon>Elysia</taxon>
    </lineage>
</organism>
<name>A0AAV4HAI8_9GAST</name>
<proteinExistence type="predicted"/>
<dbReference type="AlphaFoldDB" id="A0AAV4HAI8"/>
<keyword evidence="1" id="KW-0238">DNA-binding</keyword>
<dbReference type="Proteomes" id="UP000762676">
    <property type="component" value="Unassembled WGS sequence"/>
</dbReference>